<keyword evidence="4" id="KW-1185">Reference proteome</keyword>
<gene>
    <name evidence="3" type="ORF">IHV77_06190</name>
</gene>
<dbReference type="InterPro" id="IPR026256">
    <property type="entry name" value="TfoX-like_gammaprotbact"/>
</dbReference>
<evidence type="ECO:0000259" key="1">
    <source>
        <dbReference type="Pfam" id="PF04993"/>
    </source>
</evidence>
<feature type="domain" description="TfoX N-terminal" evidence="1">
    <location>
        <begin position="22"/>
        <end position="109"/>
    </location>
</feature>
<proteinExistence type="predicted"/>
<feature type="domain" description="TfoX C-terminal" evidence="2">
    <location>
        <begin position="123"/>
        <end position="201"/>
    </location>
</feature>
<dbReference type="InterPro" id="IPR047525">
    <property type="entry name" value="TfoX-like"/>
</dbReference>
<dbReference type="Proteomes" id="UP000663069">
    <property type="component" value="Chromosome"/>
</dbReference>
<dbReference type="Gene3D" id="1.10.150.20">
    <property type="entry name" value="5' to 3' exonuclease, C-terminal subdomain"/>
    <property type="match status" value="1"/>
</dbReference>
<dbReference type="PANTHER" id="PTHR36121">
    <property type="entry name" value="PROTEIN SXY"/>
    <property type="match status" value="1"/>
</dbReference>
<protein>
    <submittedName>
        <fullName evidence="3">TfoX/Sxy family DNA transformation protein</fullName>
    </submittedName>
</protein>
<dbReference type="EMBL" id="CP063056">
    <property type="protein sequence ID" value="QPB41539.1"/>
    <property type="molecule type" value="Genomic_DNA"/>
</dbReference>
<evidence type="ECO:0000259" key="2">
    <source>
        <dbReference type="Pfam" id="PF04994"/>
    </source>
</evidence>
<dbReference type="InterPro" id="IPR007077">
    <property type="entry name" value="TfoX_C"/>
</dbReference>
<dbReference type="InterPro" id="IPR007076">
    <property type="entry name" value="TfoX_N"/>
</dbReference>
<dbReference type="PIRSF" id="PIRSF028788">
    <property type="entry name" value="TfoX_Sxy"/>
    <property type="match status" value="1"/>
</dbReference>
<organism evidence="3 4">
    <name type="scientific">Rodentibacter haemolyticus</name>
    <dbReference type="NCBI Taxonomy" id="2778911"/>
    <lineage>
        <taxon>Bacteria</taxon>
        <taxon>Pseudomonadati</taxon>
        <taxon>Pseudomonadota</taxon>
        <taxon>Gammaproteobacteria</taxon>
        <taxon>Pasteurellales</taxon>
        <taxon>Pasteurellaceae</taxon>
        <taxon>Rodentibacter</taxon>
    </lineage>
</organism>
<evidence type="ECO:0000313" key="3">
    <source>
        <dbReference type="EMBL" id="QPB41539.1"/>
    </source>
</evidence>
<accession>A0ABX6UV30</accession>
<dbReference type="Gene3D" id="3.30.1460.30">
    <property type="entry name" value="YgaC/TfoX-N like chaperone"/>
    <property type="match status" value="1"/>
</dbReference>
<dbReference type="SUPFAM" id="SSF159894">
    <property type="entry name" value="YgaC/TfoX-N like"/>
    <property type="match status" value="1"/>
</dbReference>
<reference evidence="3 4" key="1">
    <citation type="submission" date="2020-10" db="EMBL/GenBank/DDBJ databases">
        <title>Genome Sequencing of Rodentibacter spp. strain DSM111151.</title>
        <authorList>
            <person name="Benga L."/>
            <person name="Lautwein T."/>
        </authorList>
    </citation>
    <scope>NUCLEOTIDE SEQUENCE [LARGE SCALE GENOMIC DNA]</scope>
    <source>
        <strain evidence="3 4">DSM 111151</strain>
    </source>
</reference>
<dbReference type="Pfam" id="PF04994">
    <property type="entry name" value="TfoX_C"/>
    <property type="match status" value="1"/>
</dbReference>
<dbReference type="Pfam" id="PF04993">
    <property type="entry name" value="TfoX_N"/>
    <property type="match status" value="1"/>
</dbReference>
<name>A0ABX6UV30_9PAST</name>
<dbReference type="RefSeq" id="WP_194811138.1">
    <property type="nucleotide sequence ID" value="NZ_CP063056.1"/>
</dbReference>
<sequence>MSYLNIKNEHLTETCNLVNGLIGNVSSKNLFTGYGLFYKQELMFGLWLNGKIYLQAKDKLAEQLISMGCIPFTKNEVDAKFVLSDYYWLSNNILGDKILLRKLLMISIKQIQDRKNELELLKANRLKDLPNLSIKHERMLKKVGIHDVKTFRAVGAENAIVRLKKLGIPATLQTYWKLSCALLNINSEQLTKAQKEILLKKLNKALHEAGLRMYRKIDDE</sequence>
<evidence type="ECO:0000313" key="4">
    <source>
        <dbReference type="Proteomes" id="UP000663069"/>
    </source>
</evidence>
<dbReference type="PANTHER" id="PTHR36121:SF1">
    <property type="entry name" value="PROTEIN SXY"/>
    <property type="match status" value="1"/>
</dbReference>